<dbReference type="RefSeq" id="WP_139249903.1">
    <property type="nucleotide sequence ID" value="NZ_FQZS01000005.1"/>
</dbReference>
<evidence type="ECO:0000313" key="1">
    <source>
        <dbReference type="EMBL" id="SHI60929.1"/>
    </source>
</evidence>
<proteinExistence type="predicted"/>
<dbReference type="STRING" id="1122184.SAMN02745176_00801"/>
<name>A0A1M6CIW9_9FIRM</name>
<dbReference type="AlphaFoldDB" id="A0A1M6CIW9"/>
<sequence>MSLEYGYRINYKTIYQPEIMDAVTVECHEVIRSCVKKDARNGLASYSNIVLIQVENAVHSLEIDDDYTQIIRILEYITDRCSDSIKGNMAV</sequence>
<keyword evidence="2" id="KW-1185">Reference proteome</keyword>
<dbReference type="Proteomes" id="UP000184442">
    <property type="component" value="Unassembled WGS sequence"/>
</dbReference>
<dbReference type="OrthoDB" id="1908495at2"/>
<gene>
    <name evidence="1" type="ORF">SAMN02745176_00801</name>
</gene>
<evidence type="ECO:0000313" key="2">
    <source>
        <dbReference type="Proteomes" id="UP000184442"/>
    </source>
</evidence>
<organism evidence="1 2">
    <name type="scientific">Lutispora thermophila DSM 19022</name>
    <dbReference type="NCBI Taxonomy" id="1122184"/>
    <lineage>
        <taxon>Bacteria</taxon>
        <taxon>Bacillati</taxon>
        <taxon>Bacillota</taxon>
        <taxon>Clostridia</taxon>
        <taxon>Lutisporales</taxon>
        <taxon>Lutisporaceae</taxon>
        <taxon>Lutispora</taxon>
    </lineage>
</organism>
<protein>
    <submittedName>
        <fullName evidence="1">Uncharacterized protein</fullName>
    </submittedName>
</protein>
<reference evidence="1 2" key="1">
    <citation type="submission" date="2016-11" db="EMBL/GenBank/DDBJ databases">
        <authorList>
            <person name="Jaros S."/>
            <person name="Januszkiewicz K."/>
            <person name="Wedrychowicz H."/>
        </authorList>
    </citation>
    <scope>NUCLEOTIDE SEQUENCE [LARGE SCALE GENOMIC DNA]</scope>
    <source>
        <strain evidence="1 2">DSM 19022</strain>
    </source>
</reference>
<accession>A0A1M6CIW9</accession>
<dbReference type="EMBL" id="FQZS01000005">
    <property type="protein sequence ID" value="SHI60929.1"/>
    <property type="molecule type" value="Genomic_DNA"/>
</dbReference>